<dbReference type="Proteomes" id="UP000085678">
    <property type="component" value="Unplaced"/>
</dbReference>
<dbReference type="GO" id="GO:0016020">
    <property type="term" value="C:membrane"/>
    <property type="evidence" value="ECO:0007669"/>
    <property type="project" value="InterPro"/>
</dbReference>
<evidence type="ECO:0000259" key="7">
    <source>
        <dbReference type="PROSITE" id="PS50923"/>
    </source>
</evidence>
<feature type="signal peptide" evidence="5">
    <location>
        <begin position="1"/>
        <end position="20"/>
    </location>
</feature>
<comment type="caution">
    <text evidence="2">Lacks conserved residue(s) required for the propagation of feature annotation.</text>
</comment>
<keyword evidence="2" id="KW-0768">Sushi</keyword>
<feature type="chain" id="PRO_5010295480" evidence="5">
    <location>
        <begin position="21"/>
        <end position="548"/>
    </location>
</feature>
<feature type="region of interest" description="Disordered" evidence="3">
    <location>
        <begin position="519"/>
        <end position="548"/>
    </location>
</feature>
<reference evidence="9" key="1">
    <citation type="submission" date="2025-08" db="UniProtKB">
        <authorList>
            <consortium name="RefSeq"/>
        </authorList>
    </citation>
    <scope>IDENTIFICATION</scope>
    <source>
        <tissue evidence="9">Gonads</tissue>
    </source>
</reference>
<dbReference type="PROSITE" id="PS50060">
    <property type="entry name" value="MAM_2"/>
    <property type="match status" value="1"/>
</dbReference>
<evidence type="ECO:0000256" key="5">
    <source>
        <dbReference type="SAM" id="SignalP"/>
    </source>
</evidence>
<dbReference type="Pfam" id="PF00629">
    <property type="entry name" value="MAM"/>
    <property type="match status" value="1"/>
</dbReference>
<dbReference type="STRING" id="7574.A0A1S3JZ14"/>
<keyword evidence="4" id="KW-1133">Transmembrane helix</keyword>
<dbReference type="KEGG" id="lak:106177419"/>
<dbReference type="GeneID" id="106177419"/>
<dbReference type="CDD" id="cd06263">
    <property type="entry name" value="MAM"/>
    <property type="match status" value="1"/>
</dbReference>
<dbReference type="PANTHER" id="PTHR23282:SF101">
    <property type="entry name" value="MAM DOMAIN-CONTAINING PROTEIN"/>
    <property type="match status" value="1"/>
</dbReference>
<dbReference type="CDD" id="cd00033">
    <property type="entry name" value="CCP"/>
    <property type="match status" value="2"/>
</dbReference>
<feature type="region of interest" description="Disordered" evidence="3">
    <location>
        <begin position="436"/>
        <end position="474"/>
    </location>
</feature>
<dbReference type="AlphaFoldDB" id="A0A1S3JZ14"/>
<keyword evidence="5" id="KW-0732">Signal</keyword>
<evidence type="ECO:0000256" key="4">
    <source>
        <dbReference type="SAM" id="Phobius"/>
    </source>
</evidence>
<dbReference type="Pfam" id="PF00084">
    <property type="entry name" value="Sushi"/>
    <property type="match status" value="2"/>
</dbReference>
<dbReference type="PANTHER" id="PTHR23282">
    <property type="entry name" value="APICAL ENDOSOMAL GLYCOPROTEIN PRECURSOR"/>
    <property type="match status" value="1"/>
</dbReference>
<protein>
    <submittedName>
        <fullName evidence="9">MAM and LDL-receptor class A domain-containing protein 1-like</fullName>
    </submittedName>
</protein>
<feature type="transmembrane region" description="Helical" evidence="4">
    <location>
        <begin position="483"/>
        <end position="505"/>
    </location>
</feature>
<dbReference type="InterPro" id="IPR035976">
    <property type="entry name" value="Sushi/SCR/CCP_sf"/>
</dbReference>
<keyword evidence="4" id="KW-0812">Transmembrane</keyword>
<dbReference type="PRINTS" id="PR00020">
    <property type="entry name" value="MAMDOMAIN"/>
</dbReference>
<dbReference type="InterPro" id="IPR051560">
    <property type="entry name" value="MAM_domain-containing"/>
</dbReference>
<dbReference type="SMART" id="SM00137">
    <property type="entry name" value="MAM"/>
    <property type="match status" value="1"/>
</dbReference>
<feature type="domain" description="Sushi" evidence="7">
    <location>
        <begin position="88"/>
        <end position="144"/>
    </location>
</feature>
<gene>
    <name evidence="9" type="primary">LOC106177419</name>
</gene>
<sequence length="548" mass="60430">MQFVKYLFLAFLGVNLAVNAQETKPGKVAARKGVQCPKLKLKNGRVKNRFRGRQASFRCRSGYTLVGKSFAVCLGRDWSHPVPICVAPTCPPFTDLDKKNLQVAQWYAGALLKFSCPPGFEIEGSDVLLCDGRSWNGTVPACKYVPPANGAASVACDFEENLCGWLQDSADHADWRRHRGQTPSAYTGPTYDHTTNSTKGFYIYLESSDTAAGQKARLVTRVLGAETQERCFQFWYHMQGPSPKLMGDLNIYIKPVGLPEVLLFHKNGTQSMLSDEWQFANVHLPAMLQEFQIVIEAVEATHYAGSYVSDIAVDDVNLTSCPIKQTSVIQWPTPSLTTPTTKKKTSTPVSTVTTAWTTLTPFTPTMPSLSAVATSKMNSRPTEVNRSTTESTGTIGLKVLTLSTNSKEKDQYKQTKHQSFVSTVITTPLSSFVLNLTTGGPPTESELPIESVSVPPKGQESQSNEGDIEIQKSTERNPNKRTLIFIIFGIIGGSLVMVFLIAMSVRYVSQRRRHFHETSLNDDLHPITASNGTPRHSSTNSENPIEMF</sequence>
<keyword evidence="8" id="KW-1185">Reference proteome</keyword>
<dbReference type="PROSITE" id="PS50923">
    <property type="entry name" value="SUSHI"/>
    <property type="match status" value="2"/>
</dbReference>
<evidence type="ECO:0000259" key="6">
    <source>
        <dbReference type="PROSITE" id="PS50060"/>
    </source>
</evidence>
<dbReference type="InterPro" id="IPR000436">
    <property type="entry name" value="Sushi_SCR_CCP_dom"/>
</dbReference>
<dbReference type="OrthoDB" id="6162141at2759"/>
<dbReference type="Gene3D" id="2.60.120.200">
    <property type="match status" value="1"/>
</dbReference>
<dbReference type="InterPro" id="IPR013320">
    <property type="entry name" value="ConA-like_dom_sf"/>
</dbReference>
<dbReference type="InParanoid" id="A0A1S3JZ14"/>
<evidence type="ECO:0000313" key="9">
    <source>
        <dbReference type="RefSeq" id="XP_013415633.1"/>
    </source>
</evidence>
<keyword evidence="4" id="KW-0472">Membrane</keyword>
<organism evidence="8 9">
    <name type="scientific">Lingula anatina</name>
    <name type="common">Brachiopod</name>
    <name type="synonym">Lingula unguis</name>
    <dbReference type="NCBI Taxonomy" id="7574"/>
    <lineage>
        <taxon>Eukaryota</taxon>
        <taxon>Metazoa</taxon>
        <taxon>Spiralia</taxon>
        <taxon>Lophotrochozoa</taxon>
        <taxon>Brachiopoda</taxon>
        <taxon>Linguliformea</taxon>
        <taxon>Lingulata</taxon>
        <taxon>Lingulida</taxon>
        <taxon>Linguloidea</taxon>
        <taxon>Lingulidae</taxon>
        <taxon>Lingula</taxon>
    </lineage>
</organism>
<evidence type="ECO:0000256" key="3">
    <source>
        <dbReference type="SAM" id="MobiDB-lite"/>
    </source>
</evidence>
<evidence type="ECO:0000256" key="2">
    <source>
        <dbReference type="PROSITE-ProRule" id="PRU00302"/>
    </source>
</evidence>
<dbReference type="SUPFAM" id="SSF49899">
    <property type="entry name" value="Concanavalin A-like lectins/glucanases"/>
    <property type="match status" value="1"/>
</dbReference>
<keyword evidence="1" id="KW-1015">Disulfide bond</keyword>
<dbReference type="Gene3D" id="2.10.70.10">
    <property type="entry name" value="Complement Module, domain 1"/>
    <property type="match status" value="2"/>
</dbReference>
<feature type="compositionally biased region" description="Polar residues" evidence="3">
    <location>
        <begin position="528"/>
        <end position="548"/>
    </location>
</feature>
<accession>A0A1S3JZ14</accession>
<evidence type="ECO:0000313" key="8">
    <source>
        <dbReference type="Proteomes" id="UP000085678"/>
    </source>
</evidence>
<dbReference type="SUPFAM" id="SSF57535">
    <property type="entry name" value="Complement control module/SCR domain"/>
    <property type="match status" value="2"/>
</dbReference>
<feature type="domain" description="MAM" evidence="6">
    <location>
        <begin position="154"/>
        <end position="323"/>
    </location>
</feature>
<feature type="domain" description="Sushi" evidence="7">
    <location>
        <begin position="34"/>
        <end position="87"/>
    </location>
</feature>
<evidence type="ECO:0000256" key="1">
    <source>
        <dbReference type="ARBA" id="ARBA00023157"/>
    </source>
</evidence>
<dbReference type="RefSeq" id="XP_013415633.1">
    <property type="nucleotide sequence ID" value="XM_013560179.1"/>
</dbReference>
<dbReference type="InterPro" id="IPR000998">
    <property type="entry name" value="MAM_dom"/>
</dbReference>
<dbReference type="SMART" id="SM00032">
    <property type="entry name" value="CCP"/>
    <property type="match status" value="2"/>
</dbReference>
<name>A0A1S3JZ14_LINAN</name>
<proteinExistence type="predicted"/>